<keyword evidence="3" id="KW-1185">Reference proteome</keyword>
<dbReference type="AlphaFoldDB" id="A0A3E2HHC5"/>
<feature type="non-terminal residue" evidence="2">
    <location>
        <position position="78"/>
    </location>
</feature>
<evidence type="ECO:0000313" key="3">
    <source>
        <dbReference type="Proteomes" id="UP000258309"/>
    </source>
</evidence>
<gene>
    <name evidence="2" type="ORF">B7463_g3515</name>
</gene>
<proteinExistence type="predicted"/>
<evidence type="ECO:0000313" key="2">
    <source>
        <dbReference type="EMBL" id="RFU32826.1"/>
    </source>
</evidence>
<evidence type="ECO:0000256" key="1">
    <source>
        <dbReference type="SAM" id="MobiDB-lite"/>
    </source>
</evidence>
<protein>
    <submittedName>
        <fullName evidence="2">Uncharacterized protein</fullName>
    </submittedName>
</protein>
<reference evidence="2 3" key="1">
    <citation type="submission" date="2018-05" db="EMBL/GenBank/DDBJ databases">
        <title>Draft genome sequence of Scytalidium lignicola DSM 105466, a ubiquitous saprotrophic fungus.</title>
        <authorList>
            <person name="Buettner E."/>
            <person name="Gebauer A.M."/>
            <person name="Hofrichter M."/>
            <person name="Liers C."/>
            <person name="Kellner H."/>
        </authorList>
    </citation>
    <scope>NUCLEOTIDE SEQUENCE [LARGE SCALE GENOMIC DNA]</scope>
    <source>
        <strain evidence="2 3">DSM 105466</strain>
    </source>
</reference>
<accession>A0A3E2HHC5</accession>
<feature type="non-terminal residue" evidence="2">
    <location>
        <position position="1"/>
    </location>
</feature>
<sequence>MIKYPNAFEDCSDMLTVILVTASYTDHDNKGERSELTVADGPKTRKRAREDDKPKEVQNHIVLDRIQLQRFFPQPLRD</sequence>
<feature type="region of interest" description="Disordered" evidence="1">
    <location>
        <begin position="29"/>
        <end position="56"/>
    </location>
</feature>
<dbReference type="Proteomes" id="UP000258309">
    <property type="component" value="Unassembled WGS sequence"/>
</dbReference>
<organism evidence="2 3">
    <name type="scientific">Scytalidium lignicola</name>
    <name type="common">Hyphomycete</name>
    <dbReference type="NCBI Taxonomy" id="5539"/>
    <lineage>
        <taxon>Eukaryota</taxon>
        <taxon>Fungi</taxon>
        <taxon>Dikarya</taxon>
        <taxon>Ascomycota</taxon>
        <taxon>Pezizomycotina</taxon>
        <taxon>Leotiomycetes</taxon>
        <taxon>Leotiomycetes incertae sedis</taxon>
        <taxon>Scytalidium</taxon>
    </lineage>
</organism>
<dbReference type="EMBL" id="NCSJ02000047">
    <property type="protein sequence ID" value="RFU32826.1"/>
    <property type="molecule type" value="Genomic_DNA"/>
</dbReference>
<name>A0A3E2HHC5_SCYLI</name>
<comment type="caution">
    <text evidence="2">The sequence shown here is derived from an EMBL/GenBank/DDBJ whole genome shotgun (WGS) entry which is preliminary data.</text>
</comment>